<name>A0A3F2RFX7_9STRA</name>
<feature type="compositionally biased region" description="Polar residues" evidence="1">
    <location>
        <begin position="173"/>
        <end position="188"/>
    </location>
</feature>
<dbReference type="OrthoDB" id="167615at2759"/>
<gene>
    <name evidence="2" type="ORF">BBP00_00008261</name>
</gene>
<protein>
    <submittedName>
        <fullName evidence="2">Uncharacterized protein</fullName>
    </submittedName>
</protein>
<comment type="caution">
    <text evidence="2">The sequence shown here is derived from an EMBL/GenBank/DDBJ whole genome shotgun (WGS) entry which is preliminary data.</text>
</comment>
<feature type="compositionally biased region" description="Polar residues" evidence="1">
    <location>
        <begin position="206"/>
        <end position="219"/>
    </location>
</feature>
<organism evidence="2 3">
    <name type="scientific">Phytophthora kernoviae</name>
    <dbReference type="NCBI Taxonomy" id="325452"/>
    <lineage>
        <taxon>Eukaryota</taxon>
        <taxon>Sar</taxon>
        <taxon>Stramenopiles</taxon>
        <taxon>Oomycota</taxon>
        <taxon>Peronosporomycetes</taxon>
        <taxon>Peronosporales</taxon>
        <taxon>Peronosporaceae</taxon>
        <taxon>Phytophthora</taxon>
    </lineage>
</organism>
<evidence type="ECO:0000313" key="2">
    <source>
        <dbReference type="EMBL" id="RLN55928.1"/>
    </source>
</evidence>
<reference evidence="2 3" key="1">
    <citation type="submission" date="2018-07" db="EMBL/GenBank/DDBJ databases">
        <title>Genome sequencing of oomycete isolates from Chile give support for New Zealand origin for Phytophthora kernoviae and make available the first Nothophytophthora sp. genome.</title>
        <authorList>
            <person name="Studholme D.J."/>
            <person name="Sanfuentes E."/>
            <person name="Panda P."/>
            <person name="Hill R."/>
            <person name="Sambles C."/>
            <person name="Grant M."/>
            <person name="Williams N.M."/>
            <person name="Mcdougal R.L."/>
        </authorList>
    </citation>
    <scope>NUCLEOTIDE SEQUENCE [LARGE SCALE GENOMIC DNA]</scope>
    <source>
        <strain evidence="2">Chile6</strain>
    </source>
</reference>
<accession>A0A3F2RFX7</accession>
<dbReference type="Proteomes" id="UP000277300">
    <property type="component" value="Unassembled WGS sequence"/>
</dbReference>
<feature type="compositionally biased region" description="Low complexity" evidence="1">
    <location>
        <begin position="236"/>
        <end position="301"/>
    </location>
</feature>
<feature type="region of interest" description="Disordered" evidence="1">
    <location>
        <begin position="167"/>
        <end position="340"/>
    </location>
</feature>
<dbReference type="AlphaFoldDB" id="A0A3F2RFX7"/>
<dbReference type="EMBL" id="MBDO02000399">
    <property type="protein sequence ID" value="RLN55928.1"/>
    <property type="molecule type" value="Genomic_DNA"/>
</dbReference>
<sequence>MIRIRDLAGIKVSFLNFLRANNSPASLIDLMTSRKPAAALTSLLAVGFASADVSISVQNDATYSLSEYRGFPCSGAGSEPLGVACPVMGDMAYEGCQPHLPSYDGTSCVAPMDAHCVVTSDGTWGCAFPTNAYTSDNVETPSTSSGTTVGAPVYTTSHWDNGCEVYTDDGQTHESTSTTGAMTPATNYGSTGTITGESTPTTESGNDYSSTVTYESTPTTEDDQSTGDYSTTETGTYVSTPTTEGGTTTDSYPTTGTDVSEGDQTTGTYATATTGTYEHTYPTEGAPTTGDYGTDYYPTDETTPDNDYGSTEPDTNENYPTDGTPSVYTSTPSGRKDELH</sequence>
<feature type="compositionally biased region" description="Polar residues" evidence="1">
    <location>
        <begin position="308"/>
        <end position="333"/>
    </location>
</feature>
<evidence type="ECO:0000313" key="3">
    <source>
        <dbReference type="Proteomes" id="UP000277300"/>
    </source>
</evidence>
<feature type="compositionally biased region" description="Polar residues" evidence="1">
    <location>
        <begin position="226"/>
        <end position="235"/>
    </location>
</feature>
<feature type="compositionally biased region" description="Low complexity" evidence="1">
    <location>
        <begin position="189"/>
        <end position="205"/>
    </location>
</feature>
<evidence type="ECO:0000256" key="1">
    <source>
        <dbReference type="SAM" id="MobiDB-lite"/>
    </source>
</evidence>
<proteinExistence type="predicted"/>